<feature type="domain" description="DNA2/NAM7 helicase helicase" evidence="5">
    <location>
        <begin position="596"/>
        <end position="652"/>
    </location>
</feature>
<name>A0A9D1NMD2_9BACT</name>
<proteinExistence type="predicted"/>
<dbReference type="SUPFAM" id="SSF52540">
    <property type="entry name" value="P-loop containing nucleoside triphosphate hydrolases"/>
    <property type="match status" value="1"/>
</dbReference>
<protein>
    <recommendedName>
        <fullName evidence="5">DNA2/NAM7 helicase helicase domain-containing protein</fullName>
    </recommendedName>
</protein>
<feature type="non-terminal residue" evidence="6">
    <location>
        <position position="717"/>
    </location>
</feature>
<dbReference type="GO" id="GO:0043139">
    <property type="term" value="F:5'-3' DNA helicase activity"/>
    <property type="evidence" value="ECO:0007669"/>
    <property type="project" value="TreeGrafter"/>
</dbReference>
<evidence type="ECO:0000256" key="1">
    <source>
        <dbReference type="ARBA" id="ARBA00022741"/>
    </source>
</evidence>
<dbReference type="AlphaFoldDB" id="A0A9D1NMD2"/>
<dbReference type="Proteomes" id="UP000886845">
    <property type="component" value="Unassembled WGS sequence"/>
</dbReference>
<keyword evidence="1" id="KW-0547">Nucleotide-binding</keyword>
<evidence type="ECO:0000313" key="7">
    <source>
        <dbReference type="Proteomes" id="UP000886845"/>
    </source>
</evidence>
<dbReference type="PANTHER" id="PTHR43788:SF16">
    <property type="entry name" value="HELICASE WITH ZINC FINGER 2"/>
    <property type="match status" value="1"/>
</dbReference>
<dbReference type="InterPro" id="IPR050534">
    <property type="entry name" value="Coronavir_polyprotein_1ab"/>
</dbReference>
<evidence type="ECO:0000259" key="5">
    <source>
        <dbReference type="Pfam" id="PF13086"/>
    </source>
</evidence>
<keyword evidence="4" id="KW-0067">ATP-binding</keyword>
<dbReference type="Pfam" id="PF13086">
    <property type="entry name" value="AAA_11"/>
    <property type="match status" value="1"/>
</dbReference>
<keyword evidence="2" id="KW-0378">Hydrolase</keyword>
<evidence type="ECO:0000256" key="3">
    <source>
        <dbReference type="ARBA" id="ARBA00022806"/>
    </source>
</evidence>
<dbReference type="GO" id="GO:0016787">
    <property type="term" value="F:hydrolase activity"/>
    <property type="evidence" value="ECO:0007669"/>
    <property type="project" value="UniProtKB-KW"/>
</dbReference>
<dbReference type="InterPro" id="IPR041677">
    <property type="entry name" value="DNA2/NAM7_AAA_11"/>
</dbReference>
<dbReference type="InterPro" id="IPR027417">
    <property type="entry name" value="P-loop_NTPase"/>
</dbReference>
<dbReference type="GO" id="GO:0005524">
    <property type="term" value="F:ATP binding"/>
    <property type="evidence" value="ECO:0007669"/>
    <property type="project" value="UniProtKB-KW"/>
</dbReference>
<dbReference type="PANTHER" id="PTHR43788">
    <property type="entry name" value="DNA2/NAM7 HELICASE FAMILY MEMBER"/>
    <property type="match status" value="1"/>
</dbReference>
<keyword evidence="3" id="KW-0347">Helicase</keyword>
<gene>
    <name evidence="6" type="ORF">IAC79_02770</name>
</gene>
<comment type="caution">
    <text evidence="6">The sequence shown here is derived from an EMBL/GenBank/DDBJ whole genome shotgun (WGS) entry which is preliminary data.</text>
</comment>
<evidence type="ECO:0000256" key="2">
    <source>
        <dbReference type="ARBA" id="ARBA00022801"/>
    </source>
</evidence>
<dbReference type="CDD" id="cd17934">
    <property type="entry name" value="DEXXQc_Upf1-like"/>
    <property type="match status" value="1"/>
</dbReference>
<organism evidence="6 7">
    <name type="scientific">Candidatus Spyradenecus faecavium</name>
    <dbReference type="NCBI Taxonomy" id="2840947"/>
    <lineage>
        <taxon>Bacteria</taxon>
        <taxon>Pseudomonadati</taxon>
        <taxon>Lentisphaerota</taxon>
        <taxon>Lentisphaeria</taxon>
        <taxon>Lentisphaerales</taxon>
        <taxon>Lentisphaeraceae</taxon>
        <taxon>Lentisphaeraceae incertae sedis</taxon>
        <taxon>Candidatus Spyradenecus</taxon>
    </lineage>
</organism>
<reference evidence="6" key="2">
    <citation type="journal article" date="2021" name="PeerJ">
        <title>Extensive microbial diversity within the chicken gut microbiome revealed by metagenomics and culture.</title>
        <authorList>
            <person name="Gilroy R."/>
            <person name="Ravi A."/>
            <person name="Getino M."/>
            <person name="Pursley I."/>
            <person name="Horton D.L."/>
            <person name="Alikhan N.F."/>
            <person name="Baker D."/>
            <person name="Gharbi K."/>
            <person name="Hall N."/>
            <person name="Watson M."/>
            <person name="Adriaenssens E.M."/>
            <person name="Foster-Nyarko E."/>
            <person name="Jarju S."/>
            <person name="Secka A."/>
            <person name="Antonio M."/>
            <person name="Oren A."/>
            <person name="Chaudhuri R.R."/>
            <person name="La Ragione R."/>
            <person name="Hildebrand F."/>
            <person name="Pallen M.J."/>
        </authorList>
    </citation>
    <scope>NUCLEOTIDE SEQUENCE</scope>
    <source>
        <strain evidence="6">35461</strain>
    </source>
</reference>
<sequence length="717" mass="80926">MGHVSPWEDFRALCGYYAECVQVAERPTEFLPLDREHDLFCVAHPPVGWLGQEAFEAVLDRRRELLFLNRILTRARFDETFYVGYPCEVVAGERGLFAVPVFLIPAEAWETAPGHWAVTPDYGATHLNHGWLDFNVPQEERTRVLTLFYGRPDGLVDFEAACAYLSHRHRRAIDPNLPDAYLDRKQGLANVAVLGVGMKLKYSKTLRRELLHIRQESDEVLDRTALAYVFRNPPLPSRPAPGAERAFPANFLPANLEQQRALIEALSTPCSRIQGPPGTGKSQAAVNLLLNLAYRGQSVLFTSRNHRAIHAIDDKVRAALAGAPGGVDLAGWVQSCSNEDGSRRRSWADTDFEDLRELVKRIDGETPPLARQLAREAFNEGLQDWADGWEDLERRQTTLRLLEATEARVDGLRAALRIPEETDLRTLRADLRRLARRPRTVLGRLLWRLLRRERRQAALEAALRQRFPHVVAPRDRRLFRGRLLRQACRLRHLRRARVTLAERRAAAAALPPYAPLLARAAEANKRCAENQLTALLARICDRAQAIDPELIRDVSAACARFRLSNLPFLAAIVAPALHDEVAQAFAKLTRLYPIWVCTLLSLTKASPCNAALFDRVVIDEAAQCDIPPMIPALFRAKGVTVIGDPRQFPPVIDLPEARHLLIQRRHGLLDQRLAAYDYLTQNAYTAVRVPAVLLTEHFRCAPDIIDYCSETYYGGRL</sequence>
<dbReference type="Gene3D" id="3.40.50.300">
    <property type="entry name" value="P-loop containing nucleotide triphosphate hydrolases"/>
    <property type="match status" value="1"/>
</dbReference>
<evidence type="ECO:0000256" key="4">
    <source>
        <dbReference type="ARBA" id="ARBA00022840"/>
    </source>
</evidence>
<accession>A0A9D1NMD2</accession>
<reference evidence="6" key="1">
    <citation type="submission" date="2020-10" db="EMBL/GenBank/DDBJ databases">
        <authorList>
            <person name="Gilroy R."/>
        </authorList>
    </citation>
    <scope>NUCLEOTIDE SEQUENCE</scope>
    <source>
        <strain evidence="6">35461</strain>
    </source>
</reference>
<dbReference type="EMBL" id="DVOR01000088">
    <property type="protein sequence ID" value="HIV09023.1"/>
    <property type="molecule type" value="Genomic_DNA"/>
</dbReference>
<evidence type="ECO:0000313" key="6">
    <source>
        <dbReference type="EMBL" id="HIV09023.1"/>
    </source>
</evidence>